<dbReference type="EMBL" id="JAOVQO010000011">
    <property type="protein sequence ID" value="MCU9848855.1"/>
    <property type="molecule type" value="Genomic_DNA"/>
</dbReference>
<dbReference type="InterPro" id="IPR041925">
    <property type="entry name" value="CT_Formate-Dh_H"/>
</dbReference>
<dbReference type="InterPro" id="IPR006657">
    <property type="entry name" value="MoPterin_dinucl-bd_dom"/>
</dbReference>
<dbReference type="Pfam" id="PF04879">
    <property type="entry name" value="Molybdop_Fe4S4"/>
    <property type="match status" value="1"/>
</dbReference>
<dbReference type="PIRSF" id="PIRSF036643">
    <property type="entry name" value="FDH_alpha"/>
    <property type="match status" value="1"/>
</dbReference>
<dbReference type="SUPFAM" id="SSF50692">
    <property type="entry name" value="ADC-like"/>
    <property type="match status" value="1"/>
</dbReference>
<evidence type="ECO:0000256" key="8">
    <source>
        <dbReference type="ARBA" id="ARBA00023004"/>
    </source>
</evidence>
<dbReference type="SUPFAM" id="SSF46548">
    <property type="entry name" value="alpha-helical ferredoxin"/>
    <property type="match status" value="1"/>
</dbReference>
<dbReference type="InterPro" id="IPR019574">
    <property type="entry name" value="NADH_UbQ_OxRdtase_Gsu_4Fe4S-bd"/>
</dbReference>
<dbReference type="Gene3D" id="2.40.40.20">
    <property type="match status" value="1"/>
</dbReference>
<comment type="similarity">
    <text evidence="1">Belongs to the complex I 75 kDa subunit family.</text>
</comment>
<dbReference type="PROSITE" id="PS00198">
    <property type="entry name" value="4FE4S_FER_1"/>
    <property type="match status" value="1"/>
</dbReference>
<dbReference type="SUPFAM" id="SSF53706">
    <property type="entry name" value="Formate dehydrogenase/DMSO reductase, domains 1-3"/>
    <property type="match status" value="1"/>
</dbReference>
<evidence type="ECO:0000256" key="3">
    <source>
        <dbReference type="ARBA" id="ARBA00022485"/>
    </source>
</evidence>
<dbReference type="InterPro" id="IPR017900">
    <property type="entry name" value="4Fe4S_Fe_S_CS"/>
</dbReference>
<dbReference type="InterPro" id="IPR027467">
    <property type="entry name" value="MopterinOxRdtase_cofactor_BS"/>
</dbReference>
<evidence type="ECO:0000256" key="5">
    <source>
        <dbReference type="ARBA" id="ARBA00022723"/>
    </source>
</evidence>
<evidence type="ECO:0000259" key="11">
    <source>
        <dbReference type="PROSITE" id="PS51379"/>
    </source>
</evidence>
<evidence type="ECO:0000256" key="4">
    <source>
        <dbReference type="ARBA" id="ARBA00022714"/>
    </source>
</evidence>
<dbReference type="PROSITE" id="PS51085">
    <property type="entry name" value="2FE2S_FER_2"/>
    <property type="match status" value="1"/>
</dbReference>
<reference evidence="13 14" key="1">
    <citation type="submission" date="2022-10" db="EMBL/GenBank/DDBJ databases">
        <title>Defluviimonas sp. nov., isolated from ocean surface sediments.</title>
        <authorList>
            <person name="He W."/>
            <person name="Wang L."/>
            <person name="Zhang D.-F."/>
        </authorList>
    </citation>
    <scope>NUCLEOTIDE SEQUENCE [LARGE SCALE GENOMIC DNA]</scope>
    <source>
        <strain evidence="13 14">WL0024</strain>
    </source>
</reference>
<dbReference type="Gene3D" id="3.10.20.740">
    <property type="match status" value="1"/>
</dbReference>
<dbReference type="InterPro" id="IPR041924">
    <property type="entry name" value="Formate_Dh-H_N"/>
</dbReference>
<feature type="domain" description="2Fe-2S ferredoxin-type" evidence="10">
    <location>
        <begin position="3"/>
        <end position="83"/>
    </location>
</feature>
<proteinExistence type="inferred from homology"/>
<dbReference type="PROSITE" id="PS51669">
    <property type="entry name" value="4FE4S_MOW_BIS_MGD"/>
    <property type="match status" value="1"/>
</dbReference>
<keyword evidence="7 13" id="KW-0560">Oxidoreductase</keyword>
<comment type="caution">
    <text evidence="13">The sequence shown here is derived from an EMBL/GenBank/DDBJ whole genome shotgun (WGS) entry which is preliminary data.</text>
</comment>
<evidence type="ECO:0000256" key="7">
    <source>
        <dbReference type="ARBA" id="ARBA00023002"/>
    </source>
</evidence>
<dbReference type="GO" id="GO:0008863">
    <property type="term" value="F:formate dehydrogenase (NAD+) activity"/>
    <property type="evidence" value="ECO:0007669"/>
    <property type="project" value="UniProtKB-EC"/>
</dbReference>
<dbReference type="InterPro" id="IPR009010">
    <property type="entry name" value="Asp_de-COase-like_dom_sf"/>
</dbReference>
<name>A0ABT2X5D4_9RHOB</name>
<dbReference type="SMART" id="SM00926">
    <property type="entry name" value="Molybdop_Fe4S4"/>
    <property type="match status" value="1"/>
</dbReference>
<dbReference type="Pfam" id="PF12838">
    <property type="entry name" value="Fer4_7"/>
    <property type="match status" value="1"/>
</dbReference>
<sequence>MTDAIKFTLDGKDVTAQPGETIWEVAKREGTVIPHLCHKDQTGYRPDGNCRACVVEVEGERVLAASCCRNPANGMVVKTDTERAKKSREMVMELLLADQPEQAKAHDKSAHLWDMAEANGVSTSRFPKVEKERIPLLDDSHVAMRVNLDACISCGLCVRACREVQVNDVIGMAGRGHDAYPVFDMADPMGQSTCVACGECVQACPTGALMPATVVDAAQVGDRADFDSETTSICPFCGVGCQVSLKVKDGKVKYVEGINGPANEGRLCVKGRFGFDYIHHPHRLTKPLIRREDAPAKGLNVDPGNWQKHFREASWEEALDAAANGLKSLADKNGGRAIAGFGSAKCSNEEAYLFQKFIRQGFGHNNVDHCTRLCHASSVAALLENVGSGAVTATFNEIENADVAIVIGCNPIENHPVAATYFKQFTKRGGKLIVMDPRGVGLRRFATHMLKFRPGADVSMLNAIMHVIVEEELYDRQYIEAYTENWEAEKAHLANFSPEKMEPICGIPADTLRQVAREFAGGKAGMIFWGMGVSQHIHGTDNSRCLISLALMCGHVGRPGAGLHPLRGQNNVQGASDAGLIPMFLPDYQTVTDDSIRGKFTGVWDSGDFSNEKGLTVTEILDAVHHGDIKGMYILGENPAMSDPDLNHAREALGMLEHLVVQDIFLTETANFADVILPAAAFYEKNGTVTNTNRQVQIGRAAVTPPGEAREDWAITTALANRIGLGWTYEHPSEVFAEMKQTMKSLDNITWERLEREGAVTYPSLSPEDPGQPIVFGSGFPRAGGRAKFTPASVISPAELPDTEYPMIMTTGRQLEHWHTGSMTRRSTVLDAVEPEANCSLHPDTLKRLGVAPGERVRLSTRRGSIEIMARADRAIAEDMVFVPFAYVEAAANVLTNPALDPYGKIPEFKFAAVKIEKADQGIAAE</sequence>
<evidence type="ECO:0000256" key="6">
    <source>
        <dbReference type="ARBA" id="ARBA00022737"/>
    </source>
</evidence>
<dbReference type="InterPro" id="IPR036010">
    <property type="entry name" value="2Fe-2S_ferredoxin-like_sf"/>
</dbReference>
<dbReference type="PANTHER" id="PTHR43105">
    <property type="entry name" value="RESPIRATORY NITRATE REDUCTASE"/>
    <property type="match status" value="1"/>
</dbReference>
<dbReference type="NCBIfam" id="TIGR01591">
    <property type="entry name" value="Fdh-alpha"/>
    <property type="match status" value="1"/>
</dbReference>
<keyword evidence="3" id="KW-0004">4Fe-4S</keyword>
<dbReference type="SMART" id="SM00929">
    <property type="entry name" value="NADH-G_4Fe-4S_3"/>
    <property type="match status" value="1"/>
</dbReference>
<dbReference type="InterPro" id="IPR006478">
    <property type="entry name" value="Formate_DH_asu"/>
</dbReference>
<evidence type="ECO:0000259" key="10">
    <source>
        <dbReference type="PROSITE" id="PS51085"/>
    </source>
</evidence>
<dbReference type="InterPro" id="IPR006655">
    <property type="entry name" value="Mopterin_OxRdtase_prok_CS"/>
</dbReference>
<feature type="domain" description="4Fe-4S Mo/W bis-MGD-type" evidence="12">
    <location>
        <begin position="227"/>
        <end position="282"/>
    </location>
</feature>
<feature type="domain" description="4Fe-4S ferredoxin-type" evidence="11">
    <location>
        <begin position="142"/>
        <end position="172"/>
    </location>
</feature>
<keyword evidence="8" id="KW-0408">Iron</keyword>
<keyword evidence="14" id="KW-1185">Reference proteome</keyword>
<evidence type="ECO:0000256" key="2">
    <source>
        <dbReference type="ARBA" id="ARBA00007023"/>
    </source>
</evidence>
<dbReference type="SUPFAM" id="SSF54292">
    <property type="entry name" value="2Fe-2S ferredoxin-like"/>
    <property type="match status" value="1"/>
</dbReference>
<dbReference type="CDD" id="cd02790">
    <property type="entry name" value="MopB_CT_Formate-Dh_H"/>
    <property type="match status" value="1"/>
</dbReference>
<dbReference type="Pfam" id="PF01568">
    <property type="entry name" value="Molydop_binding"/>
    <property type="match status" value="1"/>
</dbReference>
<dbReference type="PROSITE" id="PS00551">
    <property type="entry name" value="MOLYBDOPTERIN_PROK_1"/>
    <property type="match status" value="1"/>
</dbReference>
<keyword evidence="5" id="KW-0479">Metal-binding</keyword>
<dbReference type="Gene3D" id="3.40.228.10">
    <property type="entry name" value="Dimethylsulfoxide Reductase, domain 2"/>
    <property type="match status" value="1"/>
</dbReference>
<protein>
    <submittedName>
        <fullName evidence="13">Formate dehydrogenase subunit alpha</fullName>
        <ecNumber evidence="13">1.17.1.9</ecNumber>
    </submittedName>
</protein>
<dbReference type="InterPro" id="IPR006656">
    <property type="entry name" value="Mopterin_OxRdtase"/>
</dbReference>
<evidence type="ECO:0000313" key="13">
    <source>
        <dbReference type="EMBL" id="MCU9848855.1"/>
    </source>
</evidence>
<evidence type="ECO:0000259" key="12">
    <source>
        <dbReference type="PROSITE" id="PS51669"/>
    </source>
</evidence>
<gene>
    <name evidence="13" type="primary">fdhF</name>
    <name evidence="13" type="ORF">OEZ60_12660</name>
</gene>
<keyword evidence="9" id="KW-0411">Iron-sulfur</keyword>
<comment type="similarity">
    <text evidence="2">In the C-terminal section; belongs to the prokaryotic molybdopterin-containing oxidoreductase family.</text>
</comment>
<dbReference type="PROSITE" id="PS51379">
    <property type="entry name" value="4FE4S_FER_2"/>
    <property type="match status" value="2"/>
</dbReference>
<dbReference type="InterPro" id="IPR006963">
    <property type="entry name" value="Mopterin_OxRdtase_4Fe-4S_dom"/>
</dbReference>
<dbReference type="PROSITE" id="PS00490">
    <property type="entry name" value="MOLYBDOPTERIN_PROK_2"/>
    <property type="match status" value="1"/>
</dbReference>
<evidence type="ECO:0000313" key="14">
    <source>
        <dbReference type="Proteomes" id="UP001209535"/>
    </source>
</evidence>
<dbReference type="Gene3D" id="3.40.50.740">
    <property type="match status" value="1"/>
</dbReference>
<dbReference type="InterPro" id="IPR050123">
    <property type="entry name" value="Prok_molybdopt-oxidoreductase"/>
</dbReference>
<evidence type="ECO:0000256" key="1">
    <source>
        <dbReference type="ARBA" id="ARBA00005404"/>
    </source>
</evidence>
<dbReference type="Proteomes" id="UP001209535">
    <property type="component" value="Unassembled WGS sequence"/>
</dbReference>
<dbReference type="Gene3D" id="3.30.70.20">
    <property type="match status" value="1"/>
</dbReference>
<dbReference type="Pfam" id="PF13510">
    <property type="entry name" value="Fer2_4"/>
    <property type="match status" value="1"/>
</dbReference>
<dbReference type="PANTHER" id="PTHR43105:SF14">
    <property type="entry name" value="FORMATE DEHYDROGENASE H"/>
    <property type="match status" value="1"/>
</dbReference>
<dbReference type="Gene3D" id="2.20.25.90">
    <property type="entry name" value="ADC-like domains"/>
    <property type="match status" value="1"/>
</dbReference>
<keyword evidence="4" id="KW-0001">2Fe-2S</keyword>
<accession>A0ABT2X5D4</accession>
<feature type="domain" description="4Fe-4S ferredoxin-type" evidence="11">
    <location>
        <begin position="185"/>
        <end position="214"/>
    </location>
</feature>
<dbReference type="CDD" id="cd02753">
    <property type="entry name" value="MopB_Formate-Dh-H"/>
    <property type="match status" value="1"/>
</dbReference>
<dbReference type="RefSeq" id="WP_263336704.1">
    <property type="nucleotide sequence ID" value="NZ_JAOVQO010000011.1"/>
</dbReference>
<dbReference type="InterPro" id="IPR001041">
    <property type="entry name" value="2Fe-2S_ferredoxin-type"/>
</dbReference>
<dbReference type="EC" id="1.17.1.9" evidence="13"/>
<dbReference type="InterPro" id="IPR017896">
    <property type="entry name" value="4Fe4S_Fe-S-bd"/>
</dbReference>
<organism evidence="13 14">
    <name type="scientific">Albidovulum salinarum</name>
    <dbReference type="NCBI Taxonomy" id="2984153"/>
    <lineage>
        <taxon>Bacteria</taxon>
        <taxon>Pseudomonadati</taxon>
        <taxon>Pseudomonadota</taxon>
        <taxon>Alphaproteobacteria</taxon>
        <taxon>Rhodobacterales</taxon>
        <taxon>Paracoccaceae</taxon>
        <taxon>Albidovulum</taxon>
    </lineage>
</organism>
<keyword evidence="6" id="KW-0677">Repeat</keyword>
<dbReference type="Pfam" id="PF00384">
    <property type="entry name" value="Molybdopterin"/>
    <property type="match status" value="1"/>
</dbReference>
<dbReference type="CDD" id="cd00207">
    <property type="entry name" value="fer2"/>
    <property type="match status" value="1"/>
</dbReference>
<evidence type="ECO:0000256" key="9">
    <source>
        <dbReference type="ARBA" id="ARBA00023014"/>
    </source>
</evidence>